<organism evidence="1">
    <name type="scientific">Streptomyces haneummycinicus</name>
    <dbReference type="NCBI Taxonomy" id="3074435"/>
    <lineage>
        <taxon>Bacteria</taxon>
        <taxon>Bacillati</taxon>
        <taxon>Actinomycetota</taxon>
        <taxon>Actinomycetes</taxon>
        <taxon>Kitasatosporales</taxon>
        <taxon>Streptomycetaceae</taxon>
        <taxon>Streptomyces</taxon>
    </lineage>
</organism>
<dbReference type="AlphaFoldDB" id="A0AAT9HBV4"/>
<proteinExistence type="predicted"/>
<name>A0AAT9HBV4_9ACTN</name>
<sequence length="49" mass="5426">MDTYDEQLVASIDAWVEAELAASPEWGPERYAAIRQCLEGSRPAVTAEE</sequence>
<dbReference type="EMBL" id="AP035768">
    <property type="protein sequence ID" value="BFO14882.1"/>
    <property type="molecule type" value="Genomic_DNA"/>
</dbReference>
<protein>
    <submittedName>
        <fullName evidence="1">Uncharacterized protein</fullName>
    </submittedName>
</protein>
<accession>A0AAT9HBV4</accession>
<reference evidence="1" key="1">
    <citation type="submission" date="2024-06" db="EMBL/GenBank/DDBJ databases">
        <authorList>
            <consortium name="consrtm"/>
            <person name="Uemura M."/>
            <person name="Terahara T."/>
        </authorList>
    </citation>
    <scope>NUCLEOTIDE SEQUENCE</scope>
    <source>
        <strain evidence="1">KM77-8</strain>
    </source>
</reference>
<evidence type="ECO:0000313" key="1">
    <source>
        <dbReference type="EMBL" id="BFO14882.1"/>
    </source>
</evidence>
<gene>
    <name evidence="1" type="ORF">SHKM778_12700</name>
</gene>
<reference evidence="1" key="2">
    <citation type="submission" date="2024-07" db="EMBL/GenBank/DDBJ databases">
        <title>Streptomyces haneummycinica sp. nov., a new antibiotic-producing actinobacterium isolated from marine sediment.</title>
        <authorList>
            <person name="Uemura M."/>
            <person name="Hamada M."/>
            <person name="Hirano S."/>
            <person name="Kobayashi K."/>
            <person name="Ohshiro T."/>
            <person name="Kobayashi T."/>
            <person name="Terahara T."/>
        </authorList>
    </citation>
    <scope>NUCLEOTIDE SEQUENCE</scope>
    <source>
        <strain evidence="1">KM77-8</strain>
    </source>
</reference>